<keyword evidence="5" id="KW-1185">Reference proteome</keyword>
<organism evidence="4 5">
    <name type="scientific">Cichlidogyrus casuarinus</name>
    <dbReference type="NCBI Taxonomy" id="1844966"/>
    <lineage>
        <taxon>Eukaryota</taxon>
        <taxon>Metazoa</taxon>
        <taxon>Spiralia</taxon>
        <taxon>Lophotrochozoa</taxon>
        <taxon>Platyhelminthes</taxon>
        <taxon>Monogenea</taxon>
        <taxon>Monopisthocotylea</taxon>
        <taxon>Dactylogyridea</taxon>
        <taxon>Ancyrocephalidae</taxon>
        <taxon>Cichlidogyrus</taxon>
    </lineage>
</organism>
<feature type="transmembrane region" description="Helical" evidence="2">
    <location>
        <begin position="397"/>
        <end position="418"/>
    </location>
</feature>
<reference evidence="4 5" key="1">
    <citation type="submission" date="2024-11" db="EMBL/GenBank/DDBJ databases">
        <title>Adaptive evolution of stress response genes in parasites aligns with host niche diversity.</title>
        <authorList>
            <person name="Hahn C."/>
            <person name="Resl P."/>
        </authorList>
    </citation>
    <scope>NUCLEOTIDE SEQUENCE [LARGE SCALE GENOMIC DNA]</scope>
    <source>
        <strain evidence="4">EGGRZ-B1_66</strain>
        <tissue evidence="4">Body</tissue>
    </source>
</reference>
<evidence type="ECO:0000256" key="2">
    <source>
        <dbReference type="SAM" id="Phobius"/>
    </source>
</evidence>
<evidence type="ECO:0000313" key="5">
    <source>
        <dbReference type="Proteomes" id="UP001626550"/>
    </source>
</evidence>
<evidence type="ECO:0000256" key="1">
    <source>
        <dbReference type="ARBA" id="ARBA00004141"/>
    </source>
</evidence>
<feature type="transmembrane region" description="Helical" evidence="2">
    <location>
        <begin position="167"/>
        <end position="187"/>
    </location>
</feature>
<protein>
    <recommendedName>
        <fullName evidence="3">Major facilitator superfamily (MFS) profile domain-containing protein</fullName>
    </recommendedName>
</protein>
<dbReference type="AlphaFoldDB" id="A0ABD2Q0X2"/>
<dbReference type="PANTHER" id="PTHR11360">
    <property type="entry name" value="MONOCARBOXYLATE TRANSPORTER"/>
    <property type="match status" value="1"/>
</dbReference>
<dbReference type="PANTHER" id="PTHR11360:SF284">
    <property type="entry name" value="EG:103B4.3 PROTEIN-RELATED"/>
    <property type="match status" value="1"/>
</dbReference>
<dbReference type="GO" id="GO:0016020">
    <property type="term" value="C:membrane"/>
    <property type="evidence" value="ECO:0007669"/>
    <property type="project" value="UniProtKB-SubCell"/>
</dbReference>
<dbReference type="SUPFAM" id="SSF103473">
    <property type="entry name" value="MFS general substrate transporter"/>
    <property type="match status" value="1"/>
</dbReference>
<dbReference type="InterPro" id="IPR050327">
    <property type="entry name" value="Proton-linked_MCT"/>
</dbReference>
<dbReference type="Proteomes" id="UP001626550">
    <property type="component" value="Unassembled WGS sequence"/>
</dbReference>
<feature type="transmembrane region" description="Helical" evidence="2">
    <location>
        <begin position="199"/>
        <end position="221"/>
    </location>
</feature>
<feature type="transmembrane region" description="Helical" evidence="2">
    <location>
        <begin position="35"/>
        <end position="52"/>
    </location>
</feature>
<dbReference type="PROSITE" id="PS50850">
    <property type="entry name" value="MFS"/>
    <property type="match status" value="1"/>
</dbReference>
<feature type="transmembrane region" description="Helical" evidence="2">
    <location>
        <begin position="465"/>
        <end position="487"/>
    </location>
</feature>
<keyword evidence="2" id="KW-1133">Transmembrane helix</keyword>
<accession>A0ABD2Q0X2</accession>
<keyword evidence="2" id="KW-0472">Membrane</keyword>
<gene>
    <name evidence="4" type="ORF">Ciccas_008104</name>
</gene>
<evidence type="ECO:0000259" key="3">
    <source>
        <dbReference type="PROSITE" id="PS50850"/>
    </source>
</evidence>
<dbReference type="InterPro" id="IPR020846">
    <property type="entry name" value="MFS_dom"/>
</dbReference>
<comment type="subcellular location">
    <subcellularLocation>
        <location evidence="1">Membrane</location>
        <topology evidence="1">Multi-pass membrane protein</topology>
    </subcellularLocation>
</comment>
<feature type="transmembrane region" description="Helical" evidence="2">
    <location>
        <begin position="108"/>
        <end position="126"/>
    </location>
</feature>
<dbReference type="EMBL" id="JBJKFK010001359">
    <property type="protein sequence ID" value="KAL3313295.1"/>
    <property type="molecule type" value="Genomic_DNA"/>
</dbReference>
<dbReference type="Gene3D" id="1.20.1250.20">
    <property type="entry name" value="MFS general substrate transporter like domains"/>
    <property type="match status" value="1"/>
</dbReference>
<evidence type="ECO:0000313" key="4">
    <source>
        <dbReference type="EMBL" id="KAL3313295.1"/>
    </source>
</evidence>
<sequence length="552" mass="62027">MTKYEAEDLQANSYRSKAYHSVQNAREWLRNTRKLPWIILVVAAINVIFIGGKRRAFGTFISQLHTDFNETSMTELNWIGDSYAALGFFLMPFCTSFLLQLNRPYRMAMLAAGILIFISCVTSAMVPTPSYLFLTHTLIHGIGSTLILCTTALITGQYFDKTHRFHVLATAFVSGGPYGILIFGPLFSSWIQNYGWRLAFDFCGVMFLLACLLAAVVFLPYQAPQYDMVIGENIPDPSEVHISDVVRANPSPPKLETGDGQDKKNGLKKLKPGNKNVPLYLQKLIKEPQNEKWAFCNMEHLMENKQIFLWAAERLLHNFVMYGLMMNLVTYAREHLNNQIMQAARISVFFGIGESAIFTFGALVGDKIRGYLPLTYLVGACFAALFLLIIQQTYTDITVLSVLSGFVGASIGVGNTFLYAASEEIMLIHGSVSFPVTKMIAGVGMILSPLLSGTIIDLFAFRGFFISMAILVCIRVVLLIGINILLWRKKLMVLAQISMNHEDIEDLNHCCEMTGRPCGQEQAQAKNNTEQYYENYNQQPYDQNAIWDNNAR</sequence>
<dbReference type="InterPro" id="IPR011701">
    <property type="entry name" value="MFS"/>
</dbReference>
<name>A0ABD2Q0X2_9PLAT</name>
<feature type="transmembrane region" description="Helical" evidence="2">
    <location>
        <begin position="371"/>
        <end position="391"/>
    </location>
</feature>
<comment type="caution">
    <text evidence="4">The sequence shown here is derived from an EMBL/GenBank/DDBJ whole genome shotgun (WGS) entry which is preliminary data.</text>
</comment>
<feature type="transmembrane region" description="Helical" evidence="2">
    <location>
        <begin position="344"/>
        <end position="364"/>
    </location>
</feature>
<dbReference type="InterPro" id="IPR036259">
    <property type="entry name" value="MFS_trans_sf"/>
</dbReference>
<feature type="domain" description="Major facilitator superfamily (MFS) profile" evidence="3">
    <location>
        <begin position="39"/>
        <end position="490"/>
    </location>
</feature>
<feature type="transmembrane region" description="Helical" evidence="2">
    <location>
        <begin position="132"/>
        <end position="155"/>
    </location>
</feature>
<feature type="transmembrane region" description="Helical" evidence="2">
    <location>
        <begin position="315"/>
        <end position="332"/>
    </location>
</feature>
<dbReference type="Pfam" id="PF07690">
    <property type="entry name" value="MFS_1"/>
    <property type="match status" value="1"/>
</dbReference>
<proteinExistence type="predicted"/>
<keyword evidence="2" id="KW-0812">Transmembrane</keyword>
<feature type="transmembrane region" description="Helical" evidence="2">
    <location>
        <begin position="83"/>
        <end position="101"/>
    </location>
</feature>
<feature type="transmembrane region" description="Helical" evidence="2">
    <location>
        <begin position="439"/>
        <end position="459"/>
    </location>
</feature>